<dbReference type="RefSeq" id="WP_307245787.1">
    <property type="nucleotide sequence ID" value="NZ_JAUSUZ010000001.1"/>
</dbReference>
<evidence type="ECO:0000256" key="1">
    <source>
        <dbReference type="SAM" id="Phobius"/>
    </source>
</evidence>
<dbReference type="Proteomes" id="UP001240236">
    <property type="component" value="Unassembled WGS sequence"/>
</dbReference>
<feature type="transmembrane region" description="Helical" evidence="1">
    <location>
        <begin position="149"/>
        <end position="175"/>
    </location>
</feature>
<feature type="transmembrane region" description="Helical" evidence="1">
    <location>
        <begin position="80"/>
        <end position="103"/>
    </location>
</feature>
<feature type="transmembrane region" description="Helical" evidence="1">
    <location>
        <begin position="181"/>
        <end position="202"/>
    </location>
</feature>
<dbReference type="EMBL" id="JAUSUZ010000001">
    <property type="protein sequence ID" value="MDQ0370082.1"/>
    <property type="molecule type" value="Genomic_DNA"/>
</dbReference>
<keyword evidence="1" id="KW-0812">Transmembrane</keyword>
<feature type="transmembrane region" description="Helical" evidence="1">
    <location>
        <begin position="46"/>
        <end position="68"/>
    </location>
</feature>
<proteinExistence type="predicted"/>
<accession>A0AAE4B0Z5</accession>
<evidence type="ECO:0000313" key="2">
    <source>
        <dbReference type="EMBL" id="MDQ0370082.1"/>
    </source>
</evidence>
<feature type="transmembrane region" description="Helical" evidence="1">
    <location>
        <begin position="115"/>
        <end position="142"/>
    </location>
</feature>
<keyword evidence="1" id="KW-1133">Transmembrane helix</keyword>
<comment type="caution">
    <text evidence="2">The sequence shown here is derived from an EMBL/GenBank/DDBJ whole genome shotgun (WGS) entry which is preliminary data.</text>
</comment>
<gene>
    <name evidence="2" type="ORF">J2S42_006751</name>
</gene>
<sequence length="207" mass="20839">MEWNVATVRPGLLAGRITAAALLVGGIGGATAVLLIPVYAAPVTPAGGVLAVGVPVLLVALIVWRIAAETGRALTAPPTHWIAWGIPAAVLLIMLAQMAPWLADADWQGVTEMPAVLFTGALIGWVAAAAALVVVVPLVLLLRAFRARIGLLATQLTMTVFAAAATAAGTLAVTADIDGDAAAGVLAAITATVAAFAARRILTGENF</sequence>
<protein>
    <submittedName>
        <fullName evidence="2">Uncharacterized protein</fullName>
    </submittedName>
</protein>
<keyword evidence="1" id="KW-0472">Membrane</keyword>
<dbReference type="AlphaFoldDB" id="A0AAE4B0Z5"/>
<name>A0AAE4B0Z5_9ACTN</name>
<feature type="transmembrane region" description="Helical" evidence="1">
    <location>
        <begin position="20"/>
        <end position="40"/>
    </location>
</feature>
<reference evidence="2 3" key="1">
    <citation type="submission" date="2023-07" db="EMBL/GenBank/DDBJ databases">
        <title>Sequencing the genomes of 1000 actinobacteria strains.</title>
        <authorList>
            <person name="Klenk H.-P."/>
        </authorList>
    </citation>
    <scope>NUCLEOTIDE SEQUENCE [LARGE SCALE GENOMIC DNA]</scope>
    <source>
        <strain evidence="2 3">DSM 44709</strain>
    </source>
</reference>
<keyword evidence="3" id="KW-1185">Reference proteome</keyword>
<organism evidence="2 3">
    <name type="scientific">Catenuloplanes indicus</name>
    <dbReference type="NCBI Taxonomy" id="137267"/>
    <lineage>
        <taxon>Bacteria</taxon>
        <taxon>Bacillati</taxon>
        <taxon>Actinomycetota</taxon>
        <taxon>Actinomycetes</taxon>
        <taxon>Micromonosporales</taxon>
        <taxon>Micromonosporaceae</taxon>
        <taxon>Catenuloplanes</taxon>
    </lineage>
</organism>
<evidence type="ECO:0000313" key="3">
    <source>
        <dbReference type="Proteomes" id="UP001240236"/>
    </source>
</evidence>